<comment type="cofactor">
    <cofactor evidence="6">
        <name>Zn(2+)</name>
        <dbReference type="ChEBI" id="CHEBI:29105"/>
    </cofactor>
    <text evidence="6">Binds 1 zinc ion per subunit.</text>
</comment>
<dbReference type="GO" id="GO:0006508">
    <property type="term" value="P:proteolysis"/>
    <property type="evidence" value="ECO:0007669"/>
    <property type="project" value="UniProtKB-KW"/>
</dbReference>
<accession>A0ABT9NQE2</accession>
<evidence type="ECO:0000256" key="4">
    <source>
        <dbReference type="ARBA" id="ARBA00022833"/>
    </source>
</evidence>
<dbReference type="PANTHER" id="PTHR34978:SF3">
    <property type="entry name" value="SLR0241 PROTEIN"/>
    <property type="match status" value="1"/>
</dbReference>
<keyword evidence="3 6" id="KW-0378">Hydrolase</keyword>
<feature type="transmembrane region" description="Helical" evidence="7">
    <location>
        <begin position="6"/>
        <end position="27"/>
    </location>
</feature>
<keyword evidence="7" id="KW-0472">Membrane</keyword>
<keyword evidence="5 6" id="KW-0482">Metalloprotease</keyword>
<keyword evidence="7" id="KW-0812">Transmembrane</keyword>
<dbReference type="EMBL" id="JAUSQM010000001">
    <property type="protein sequence ID" value="MDP9822652.1"/>
    <property type="molecule type" value="Genomic_DNA"/>
</dbReference>
<evidence type="ECO:0000256" key="6">
    <source>
        <dbReference type="RuleBase" id="RU003983"/>
    </source>
</evidence>
<evidence type="ECO:0000256" key="7">
    <source>
        <dbReference type="SAM" id="Phobius"/>
    </source>
</evidence>
<dbReference type="RefSeq" id="WP_220138415.1">
    <property type="nucleotide sequence ID" value="NZ_CCXJ01000248.1"/>
</dbReference>
<sequence>MTVWVPASLAGLALVLTGPVPVLLAGWRALRRTPRAAMTLWQCVALAAVLAALGSGASLVTLLVLGDREPTWWGWVLAGASALVTIVVLARLLLSGHLEGTGLRAARRRHRALVDVLAERRGGVAVIDAEVPVAYCVPGLTGSRVVVSAAAMERLASDELDAVLAHERAHLRARHDLVLEAFGVLHRAFPRYVSSAAALREVSLLVEVLADAAAVRRVGRVPLLRALQALAGTARPVATLGAGGQLAERAQLLAGPAPSVRDQVRVVVAYALAAAVLVLPTVLVVQPWVTGLLR</sequence>
<evidence type="ECO:0000313" key="10">
    <source>
        <dbReference type="Proteomes" id="UP001240447"/>
    </source>
</evidence>
<evidence type="ECO:0000256" key="2">
    <source>
        <dbReference type="ARBA" id="ARBA00022723"/>
    </source>
</evidence>
<dbReference type="PANTHER" id="PTHR34978">
    <property type="entry name" value="POSSIBLE SENSOR-TRANSDUCER PROTEIN BLAR"/>
    <property type="match status" value="1"/>
</dbReference>
<keyword evidence="1 6" id="KW-0645">Protease</keyword>
<keyword evidence="2" id="KW-0479">Metal-binding</keyword>
<keyword evidence="10" id="KW-1185">Reference proteome</keyword>
<name>A0ABT9NQE2_9ACTN</name>
<proteinExistence type="inferred from homology"/>
<dbReference type="InterPro" id="IPR001915">
    <property type="entry name" value="Peptidase_M48"/>
</dbReference>
<dbReference type="InterPro" id="IPR052173">
    <property type="entry name" value="Beta-lactam_resp_regulator"/>
</dbReference>
<feature type="domain" description="Peptidase M48" evidence="8">
    <location>
        <begin position="124"/>
        <end position="183"/>
    </location>
</feature>
<evidence type="ECO:0000256" key="3">
    <source>
        <dbReference type="ARBA" id="ARBA00022801"/>
    </source>
</evidence>
<keyword evidence="7" id="KW-1133">Transmembrane helix</keyword>
<comment type="caution">
    <text evidence="9">The sequence shown here is derived from an EMBL/GenBank/DDBJ whole genome shotgun (WGS) entry which is preliminary data.</text>
</comment>
<feature type="transmembrane region" description="Helical" evidence="7">
    <location>
        <begin position="267"/>
        <end position="289"/>
    </location>
</feature>
<dbReference type="Gene3D" id="3.30.2010.10">
    <property type="entry name" value="Metalloproteases ('zincins'), catalytic domain"/>
    <property type="match status" value="1"/>
</dbReference>
<dbReference type="Proteomes" id="UP001240447">
    <property type="component" value="Unassembled WGS sequence"/>
</dbReference>
<dbReference type="Pfam" id="PF01435">
    <property type="entry name" value="Peptidase_M48"/>
    <property type="match status" value="1"/>
</dbReference>
<feature type="transmembrane region" description="Helical" evidence="7">
    <location>
        <begin position="72"/>
        <end position="94"/>
    </location>
</feature>
<protein>
    <submittedName>
        <fullName evidence="9">Zn-dependent protease with chaperone function</fullName>
    </submittedName>
</protein>
<evidence type="ECO:0000256" key="5">
    <source>
        <dbReference type="ARBA" id="ARBA00023049"/>
    </source>
</evidence>
<evidence type="ECO:0000259" key="8">
    <source>
        <dbReference type="Pfam" id="PF01435"/>
    </source>
</evidence>
<comment type="similarity">
    <text evidence="6">Belongs to the peptidase M48 family.</text>
</comment>
<feature type="transmembrane region" description="Helical" evidence="7">
    <location>
        <begin position="39"/>
        <end position="66"/>
    </location>
</feature>
<reference evidence="9 10" key="1">
    <citation type="submission" date="2023-07" db="EMBL/GenBank/DDBJ databases">
        <title>Sequencing the genomes of 1000 actinobacteria strains.</title>
        <authorList>
            <person name="Klenk H.-P."/>
        </authorList>
    </citation>
    <scope>NUCLEOTIDE SEQUENCE [LARGE SCALE GENOMIC DNA]</scope>
    <source>
        <strain evidence="9 10">GD13</strain>
    </source>
</reference>
<evidence type="ECO:0000313" key="9">
    <source>
        <dbReference type="EMBL" id="MDP9822652.1"/>
    </source>
</evidence>
<dbReference type="GO" id="GO:0008233">
    <property type="term" value="F:peptidase activity"/>
    <property type="evidence" value="ECO:0007669"/>
    <property type="project" value="UniProtKB-KW"/>
</dbReference>
<keyword evidence="4 6" id="KW-0862">Zinc</keyword>
<organism evidence="9 10">
    <name type="scientific">Nocardioides massiliensis</name>
    <dbReference type="NCBI Taxonomy" id="1325935"/>
    <lineage>
        <taxon>Bacteria</taxon>
        <taxon>Bacillati</taxon>
        <taxon>Actinomycetota</taxon>
        <taxon>Actinomycetes</taxon>
        <taxon>Propionibacteriales</taxon>
        <taxon>Nocardioidaceae</taxon>
        <taxon>Nocardioides</taxon>
    </lineage>
</organism>
<gene>
    <name evidence="9" type="ORF">J2S59_002461</name>
</gene>
<evidence type="ECO:0000256" key="1">
    <source>
        <dbReference type="ARBA" id="ARBA00022670"/>
    </source>
</evidence>
<dbReference type="CDD" id="cd07326">
    <property type="entry name" value="M56_BlaR1_MecR1_like"/>
    <property type="match status" value="1"/>
</dbReference>